<gene>
    <name evidence="9" type="ORF">DIABBA_LOCUS7670</name>
</gene>
<dbReference type="GO" id="GO:0004252">
    <property type="term" value="F:serine-type endopeptidase activity"/>
    <property type="evidence" value="ECO:0007669"/>
    <property type="project" value="InterPro"/>
</dbReference>
<protein>
    <recommendedName>
        <fullName evidence="8">Peptidase S1 domain-containing protein</fullName>
    </recommendedName>
</protein>
<keyword evidence="3" id="KW-0645">Protease</keyword>
<dbReference type="InterPro" id="IPR001314">
    <property type="entry name" value="Peptidase_S1A"/>
</dbReference>
<keyword evidence="4" id="KW-0378">Hydrolase</keyword>
<evidence type="ECO:0000259" key="8">
    <source>
        <dbReference type="PROSITE" id="PS50240"/>
    </source>
</evidence>
<comment type="subcellular location">
    <subcellularLocation>
        <location evidence="1">Secreted</location>
    </subcellularLocation>
</comment>
<keyword evidence="2" id="KW-0964">Secreted</keyword>
<dbReference type="EMBL" id="OU898280">
    <property type="protein sequence ID" value="CAH1279678.1"/>
    <property type="molecule type" value="Genomic_DNA"/>
</dbReference>
<evidence type="ECO:0000313" key="9">
    <source>
        <dbReference type="EMBL" id="CAH1279678.1"/>
    </source>
</evidence>
<dbReference type="SMART" id="SM00020">
    <property type="entry name" value="Tryp_SPc"/>
    <property type="match status" value="1"/>
</dbReference>
<dbReference type="AlphaFoldDB" id="A0A9P0GVA9"/>
<comment type="similarity">
    <text evidence="7">Belongs to the peptidase S1 family. CLIP subfamily.</text>
</comment>
<dbReference type="Proteomes" id="UP001153709">
    <property type="component" value="Chromosome 5"/>
</dbReference>
<keyword evidence="10" id="KW-1185">Reference proteome</keyword>
<evidence type="ECO:0000256" key="1">
    <source>
        <dbReference type="ARBA" id="ARBA00004613"/>
    </source>
</evidence>
<dbReference type="InterPro" id="IPR009003">
    <property type="entry name" value="Peptidase_S1_PA"/>
</dbReference>
<evidence type="ECO:0000256" key="3">
    <source>
        <dbReference type="ARBA" id="ARBA00022670"/>
    </source>
</evidence>
<dbReference type="Gene3D" id="2.40.10.10">
    <property type="entry name" value="Trypsin-like serine proteases"/>
    <property type="match status" value="1"/>
</dbReference>
<dbReference type="InterPro" id="IPR051487">
    <property type="entry name" value="Ser/Thr_Proteases_Immune/Dev"/>
</dbReference>
<evidence type="ECO:0000256" key="7">
    <source>
        <dbReference type="ARBA" id="ARBA00024195"/>
    </source>
</evidence>
<dbReference type="InterPro" id="IPR043504">
    <property type="entry name" value="Peptidase_S1_PA_chymotrypsin"/>
</dbReference>
<dbReference type="GO" id="GO:0005576">
    <property type="term" value="C:extracellular region"/>
    <property type="evidence" value="ECO:0007669"/>
    <property type="project" value="UniProtKB-SubCell"/>
</dbReference>
<evidence type="ECO:0000256" key="5">
    <source>
        <dbReference type="ARBA" id="ARBA00022825"/>
    </source>
</evidence>
<dbReference type="InterPro" id="IPR018114">
    <property type="entry name" value="TRYPSIN_HIS"/>
</dbReference>
<evidence type="ECO:0000313" key="10">
    <source>
        <dbReference type="Proteomes" id="UP001153709"/>
    </source>
</evidence>
<proteinExistence type="inferred from homology"/>
<dbReference type="PANTHER" id="PTHR24256">
    <property type="entry name" value="TRYPTASE-RELATED"/>
    <property type="match status" value="1"/>
</dbReference>
<dbReference type="FunFam" id="2.40.10.10:FF:000015">
    <property type="entry name" value="Atrial natriuretic peptide-converting enzyme"/>
    <property type="match status" value="1"/>
</dbReference>
<dbReference type="InterPro" id="IPR001254">
    <property type="entry name" value="Trypsin_dom"/>
</dbReference>
<feature type="domain" description="Peptidase S1" evidence="8">
    <location>
        <begin position="42"/>
        <end position="280"/>
    </location>
</feature>
<reference evidence="9" key="1">
    <citation type="submission" date="2022-01" db="EMBL/GenBank/DDBJ databases">
        <authorList>
            <person name="King R."/>
        </authorList>
    </citation>
    <scope>NUCLEOTIDE SEQUENCE</scope>
</reference>
<keyword evidence="5" id="KW-0720">Serine protease</keyword>
<evidence type="ECO:0000256" key="2">
    <source>
        <dbReference type="ARBA" id="ARBA00022525"/>
    </source>
</evidence>
<dbReference type="PRINTS" id="PR00722">
    <property type="entry name" value="CHYMOTRYPSIN"/>
</dbReference>
<dbReference type="SUPFAM" id="SSF50494">
    <property type="entry name" value="Trypsin-like serine proteases"/>
    <property type="match status" value="1"/>
</dbReference>
<dbReference type="GO" id="GO:0006508">
    <property type="term" value="P:proteolysis"/>
    <property type="evidence" value="ECO:0007669"/>
    <property type="project" value="UniProtKB-KW"/>
</dbReference>
<evidence type="ECO:0000256" key="4">
    <source>
        <dbReference type="ARBA" id="ARBA00022801"/>
    </source>
</evidence>
<sequence length="287" mass="31433">MYSTYYTTGGIFSCSIKAVQNPAPTTTQAPSCDCGWKQATRIVGGQDTGQHEFPSMAALIDASILPDWEVTCGAVILNQRYVLTAAHCPTLVPIQYMGILVGAWNVSKGAPIDTNLLYLVTKYWTHPQYNANSQINDIAIIKTDEAMTFSLNVGPVCLPFVYDGYTFNYQDVTLLGWGQIFYNGPSSAILQKVNVKVMNNTYCQQMLPGNQITQAQICTYSSGKDACQHDSGGPVIWQDPVSRRLYTVGVISYGLGCATNRPAVNTRVTSYLDWIVSIIQDAGFCVK</sequence>
<dbReference type="PROSITE" id="PS00134">
    <property type="entry name" value="TRYPSIN_HIS"/>
    <property type="match status" value="1"/>
</dbReference>
<dbReference type="OrthoDB" id="6380398at2759"/>
<dbReference type="Pfam" id="PF00089">
    <property type="entry name" value="Trypsin"/>
    <property type="match status" value="1"/>
</dbReference>
<dbReference type="PROSITE" id="PS50240">
    <property type="entry name" value="TRYPSIN_DOM"/>
    <property type="match status" value="1"/>
</dbReference>
<dbReference type="CDD" id="cd00190">
    <property type="entry name" value="Tryp_SPc"/>
    <property type="match status" value="1"/>
</dbReference>
<organism evidence="9 10">
    <name type="scientific">Diabrotica balteata</name>
    <name type="common">Banded cucumber beetle</name>
    <dbReference type="NCBI Taxonomy" id="107213"/>
    <lineage>
        <taxon>Eukaryota</taxon>
        <taxon>Metazoa</taxon>
        <taxon>Ecdysozoa</taxon>
        <taxon>Arthropoda</taxon>
        <taxon>Hexapoda</taxon>
        <taxon>Insecta</taxon>
        <taxon>Pterygota</taxon>
        <taxon>Neoptera</taxon>
        <taxon>Endopterygota</taxon>
        <taxon>Coleoptera</taxon>
        <taxon>Polyphaga</taxon>
        <taxon>Cucujiformia</taxon>
        <taxon>Chrysomeloidea</taxon>
        <taxon>Chrysomelidae</taxon>
        <taxon>Galerucinae</taxon>
        <taxon>Diabroticina</taxon>
        <taxon>Diabroticites</taxon>
        <taxon>Diabrotica</taxon>
    </lineage>
</organism>
<evidence type="ECO:0000256" key="6">
    <source>
        <dbReference type="ARBA" id="ARBA00023157"/>
    </source>
</evidence>
<name>A0A9P0GVA9_DIABA</name>
<keyword evidence="6" id="KW-1015">Disulfide bond</keyword>
<accession>A0A9P0GVA9</accession>